<dbReference type="PANTHER" id="PTHR42912:SF93">
    <property type="entry name" value="N6-ADENOSINE-METHYLTRANSFERASE TMT1A"/>
    <property type="match status" value="1"/>
</dbReference>
<dbReference type="EMBL" id="WEGJ01000004">
    <property type="protein sequence ID" value="MQY11613.1"/>
    <property type="molecule type" value="Genomic_DNA"/>
</dbReference>
<dbReference type="OrthoDB" id="507855at2"/>
<proteinExistence type="predicted"/>
<name>A0A7K0CE49_9ACTN</name>
<sequence length="230" mass="25798">MASIPSQPELTEPLDPRIVHSQAVYTRSKLAIYDKWVLGVFCPLVWRCPPRVMRRLYDEHAGKVHLDIGPGTGYFVDRCRFPTATPRITLLDLSRECLDMSAAVLARYAPETCQANLMHPLPLPAKHFDSAAMNLVFHTIPGGWDGKGIILKHVAETLKPGGTLFGTTVLAEGVPMNRLTRKMVLEQHRRGNFQNQGDDPQGLERQLARYFDDFEVRVHGAVAVFRATAR</sequence>
<evidence type="ECO:0000313" key="2">
    <source>
        <dbReference type="Proteomes" id="UP000466345"/>
    </source>
</evidence>
<dbReference type="RefSeq" id="WP_153450919.1">
    <property type="nucleotide sequence ID" value="NZ_WEGJ01000004.1"/>
</dbReference>
<organism evidence="1 2">
    <name type="scientific">Streptomyces smaragdinus</name>
    <dbReference type="NCBI Taxonomy" id="2585196"/>
    <lineage>
        <taxon>Bacteria</taxon>
        <taxon>Bacillati</taxon>
        <taxon>Actinomycetota</taxon>
        <taxon>Actinomycetes</taxon>
        <taxon>Kitasatosporales</taxon>
        <taxon>Streptomycetaceae</taxon>
        <taxon>Streptomyces</taxon>
    </lineage>
</organism>
<keyword evidence="2" id="KW-1185">Reference proteome</keyword>
<gene>
    <name evidence="1" type="ORF">SRB5_17320</name>
</gene>
<protein>
    <submittedName>
        <fullName evidence="1">Uncharacterized protein</fullName>
    </submittedName>
</protein>
<dbReference type="Gene3D" id="3.40.50.150">
    <property type="entry name" value="Vaccinia Virus protein VP39"/>
    <property type="match status" value="1"/>
</dbReference>
<dbReference type="InterPro" id="IPR050508">
    <property type="entry name" value="Methyltransf_Superfamily"/>
</dbReference>
<dbReference type="Proteomes" id="UP000466345">
    <property type="component" value="Unassembled WGS sequence"/>
</dbReference>
<dbReference type="PIRSF" id="PIRSF011491">
    <property type="entry name" value="Mtase_YbcY_prd"/>
    <property type="match status" value="1"/>
</dbReference>
<dbReference type="Pfam" id="PF13489">
    <property type="entry name" value="Methyltransf_23"/>
    <property type="match status" value="1"/>
</dbReference>
<dbReference type="AlphaFoldDB" id="A0A7K0CE49"/>
<comment type="caution">
    <text evidence="1">The sequence shown here is derived from an EMBL/GenBank/DDBJ whole genome shotgun (WGS) entry which is preliminary data.</text>
</comment>
<dbReference type="InterPro" id="IPR016584">
    <property type="entry name" value="MeTrfase_VrtF"/>
</dbReference>
<dbReference type="GO" id="GO:0008168">
    <property type="term" value="F:methyltransferase activity"/>
    <property type="evidence" value="ECO:0007669"/>
    <property type="project" value="InterPro"/>
</dbReference>
<reference evidence="1 2" key="1">
    <citation type="submission" date="2019-10" db="EMBL/GenBank/DDBJ databases">
        <title>Streptomyces smaragdinus sp. nov. and Streptomyces fabii sp. nov., isolated from the gut of fungus growing-termite Macrotermes natalensis.</title>
        <authorList>
            <person name="Schwitalla J."/>
            <person name="Benndorf R."/>
            <person name="Martin K."/>
            <person name="De Beer W."/>
            <person name="Kaster A.-K."/>
            <person name="Vollmers J."/>
            <person name="Poulsen M."/>
            <person name="Beemelmanns C."/>
        </authorList>
    </citation>
    <scope>NUCLEOTIDE SEQUENCE [LARGE SCALE GENOMIC DNA]</scope>
    <source>
        <strain evidence="1 2">RB5</strain>
    </source>
</reference>
<dbReference type="SUPFAM" id="SSF53335">
    <property type="entry name" value="S-adenosyl-L-methionine-dependent methyltransferases"/>
    <property type="match status" value="1"/>
</dbReference>
<dbReference type="CDD" id="cd02440">
    <property type="entry name" value="AdoMet_MTases"/>
    <property type="match status" value="1"/>
</dbReference>
<accession>A0A7K0CE49</accession>
<evidence type="ECO:0000313" key="1">
    <source>
        <dbReference type="EMBL" id="MQY11613.1"/>
    </source>
</evidence>
<dbReference type="InterPro" id="IPR029063">
    <property type="entry name" value="SAM-dependent_MTases_sf"/>
</dbReference>
<dbReference type="PANTHER" id="PTHR42912">
    <property type="entry name" value="METHYLTRANSFERASE"/>
    <property type="match status" value="1"/>
</dbReference>